<organism evidence="1 2">
    <name type="scientific">Cryobacterium algoricola</name>
    <dbReference type="NCBI Taxonomy" id="1259183"/>
    <lineage>
        <taxon>Bacteria</taxon>
        <taxon>Bacillati</taxon>
        <taxon>Actinomycetota</taxon>
        <taxon>Actinomycetes</taxon>
        <taxon>Micrococcales</taxon>
        <taxon>Microbacteriaceae</taxon>
        <taxon>Cryobacterium</taxon>
    </lineage>
</organism>
<evidence type="ECO:0000313" key="2">
    <source>
        <dbReference type="Proteomes" id="UP000297608"/>
    </source>
</evidence>
<name>A0ABY2I946_9MICO</name>
<evidence type="ECO:0008006" key="3">
    <source>
        <dbReference type="Google" id="ProtNLM"/>
    </source>
</evidence>
<evidence type="ECO:0000313" key="1">
    <source>
        <dbReference type="EMBL" id="TFB84467.1"/>
    </source>
</evidence>
<reference evidence="1 2" key="1">
    <citation type="submission" date="2019-03" db="EMBL/GenBank/DDBJ databases">
        <title>Genomics of glacier-inhabiting Cryobacterium strains.</title>
        <authorList>
            <person name="Liu Q."/>
            <person name="Xin Y.-H."/>
        </authorList>
    </citation>
    <scope>NUCLEOTIDE SEQUENCE [LARGE SCALE GENOMIC DNA]</scope>
    <source>
        <strain evidence="1 2">MDB2-B</strain>
    </source>
</reference>
<dbReference type="RefSeq" id="WP_134535662.1">
    <property type="nucleotide sequence ID" value="NZ_SOFG01000021.1"/>
</dbReference>
<dbReference type="EMBL" id="SOFG01000021">
    <property type="protein sequence ID" value="TFB84467.1"/>
    <property type="molecule type" value="Genomic_DNA"/>
</dbReference>
<proteinExistence type="predicted"/>
<comment type="caution">
    <text evidence="1">The sequence shown here is derived from an EMBL/GenBank/DDBJ whole genome shotgun (WGS) entry which is preliminary data.</text>
</comment>
<keyword evidence="2" id="KW-1185">Reference proteome</keyword>
<protein>
    <recommendedName>
        <fullName evidence="3">AbiV family abortive infection protein</fullName>
    </recommendedName>
</protein>
<dbReference type="Proteomes" id="UP000297608">
    <property type="component" value="Unassembled WGS sequence"/>
</dbReference>
<gene>
    <name evidence="1" type="ORF">E3O44_15410</name>
</gene>
<accession>A0ABY2I946</accession>
<sequence length="221" mass="24560">MYIEDQGEPSLPALHGISDRESGIEKAAAARVRLIRFAADAFPTPIDFDVPMMTLMSLLTRAQSFHDGALDAVRAGNPFAAFTLIRSYAENAAVLVRLKDRPDDLARLYPEAPRATRLRIGQITNGASARFGEFKGVYDQLSEFAHPSPATALSGWHASELDDGKVEWRSSPAFKSTDDLMMACVWLVELAEANSELWRECFEMYFGERRTCTPPEWNSGP</sequence>